<comment type="caution">
    <text evidence="2">The sequence shown here is derived from an EMBL/GenBank/DDBJ whole genome shotgun (WGS) entry which is preliminary data.</text>
</comment>
<proteinExistence type="predicted"/>
<gene>
    <name evidence="2" type="ORF">OY187_16400</name>
</gene>
<protein>
    <submittedName>
        <fullName evidence="2">TnsA-like heteromeric transposase endonuclease subunit</fullName>
    </submittedName>
</protein>
<name>A0ABT4HHF7_MYCIR</name>
<accession>A0ABT4HHF7</accession>
<organism evidence="2 3">
    <name type="scientific">Mycolicibacterium iranicum</name>
    <name type="common">Mycobacterium iranicum</name>
    <dbReference type="NCBI Taxonomy" id="912594"/>
    <lineage>
        <taxon>Bacteria</taxon>
        <taxon>Bacillati</taxon>
        <taxon>Actinomycetota</taxon>
        <taxon>Actinomycetes</taxon>
        <taxon>Mycobacteriales</taxon>
        <taxon>Mycobacteriaceae</taxon>
        <taxon>Mycolicibacterium</taxon>
    </lineage>
</organism>
<dbReference type="RefSeq" id="WP_268786576.1">
    <property type="nucleotide sequence ID" value="NZ_JAPQYE010000006.1"/>
</dbReference>
<dbReference type="Pfam" id="PF08722">
    <property type="entry name" value="Tn7_TnsA-like_N"/>
    <property type="match status" value="1"/>
</dbReference>
<dbReference type="InterPro" id="IPR048000">
    <property type="entry name" value="TnsA-like"/>
</dbReference>
<dbReference type="NCBIfam" id="NF033179">
    <property type="entry name" value="TnsA_like_Actin"/>
    <property type="match status" value="1"/>
</dbReference>
<keyword evidence="3" id="KW-1185">Reference proteome</keyword>
<dbReference type="Proteomes" id="UP001084650">
    <property type="component" value="Unassembled WGS sequence"/>
</dbReference>
<evidence type="ECO:0000313" key="3">
    <source>
        <dbReference type="Proteomes" id="UP001084650"/>
    </source>
</evidence>
<dbReference type="EMBL" id="JAPQYE010000006">
    <property type="protein sequence ID" value="MCZ0729636.1"/>
    <property type="molecule type" value="Genomic_DNA"/>
</dbReference>
<sequence>MRRTGTDVHPSVAVRDENGELVDRPVNDLTSDMLSQALPYRTFRWYRGQRHYSGSYWSSTNCAHVIYESRLELARLLMADFDTSVTKIVAQPFLLRVRVDGKMRRHIPDYCLLTRDAPIVVDVKPSERMAKPTVRATFAWTRELMESIGWRFEVANEMPEALLANVRFLSGFRRMEGISQPCLADLRALDIDGIEFRNVKRMVPYPEPLARAAILHLLWKQEFVADLTDVLDSKTVLRRP</sequence>
<evidence type="ECO:0000313" key="2">
    <source>
        <dbReference type="EMBL" id="MCZ0729636.1"/>
    </source>
</evidence>
<feature type="domain" description="TnsA endonuclease N-terminal" evidence="1">
    <location>
        <begin position="83"/>
        <end position="157"/>
    </location>
</feature>
<dbReference type="InterPro" id="IPR014833">
    <property type="entry name" value="TnsA_N"/>
</dbReference>
<reference evidence="2" key="1">
    <citation type="submission" date="2022-12" db="EMBL/GenBank/DDBJ databases">
        <title>Whole genome sequence of Mycolicibacterium iranicum strain SBH312.</title>
        <authorList>
            <person name="Jani J."/>
            <person name="Arifin Mustapha Z."/>
            <person name="Ahmed K."/>
            <person name="Kai Ling C."/>
        </authorList>
    </citation>
    <scope>NUCLEOTIDE SEQUENCE</scope>
    <source>
        <strain evidence="2">SBH312</strain>
    </source>
</reference>
<evidence type="ECO:0000259" key="1">
    <source>
        <dbReference type="Pfam" id="PF08722"/>
    </source>
</evidence>